<accession>A0A081KCM7</accession>
<evidence type="ECO:0008006" key="4">
    <source>
        <dbReference type="Google" id="ProtNLM"/>
    </source>
</evidence>
<evidence type="ECO:0000256" key="1">
    <source>
        <dbReference type="SAM" id="Phobius"/>
    </source>
</evidence>
<comment type="caution">
    <text evidence="2">The sequence shown here is derived from an EMBL/GenBank/DDBJ whole genome shotgun (WGS) entry which is preliminary data.</text>
</comment>
<keyword evidence="1" id="KW-0472">Membrane</keyword>
<dbReference type="Proteomes" id="UP000027997">
    <property type="component" value="Unassembled WGS sequence"/>
</dbReference>
<reference evidence="2 3" key="1">
    <citation type="submission" date="2014-06" db="EMBL/GenBank/DDBJ databases">
        <title>Whole Genome Sequences of Three Symbiotic Endozoicomonas Bacteria.</title>
        <authorList>
            <person name="Neave M.J."/>
            <person name="Apprill A."/>
            <person name="Voolstra C.R."/>
        </authorList>
    </citation>
    <scope>NUCLEOTIDE SEQUENCE [LARGE SCALE GENOMIC DNA]</scope>
    <source>
        <strain evidence="2 3">DSM 22380</strain>
    </source>
</reference>
<dbReference type="EMBL" id="JOJP01000001">
    <property type="protein sequence ID" value="KEI71903.1"/>
    <property type="molecule type" value="Genomic_DNA"/>
</dbReference>
<sequence length="144" mass="15922">MSAFAWFGISPFIITLALSVREQSLFGFSGEQIFIIYSVIICCFMAGTLWGQAVYSDNRSRSIIKVVTSNVIALGVFGGLLAGLMDRQMLVLLSICYLITLVVECIHTEPLPAGRVKSYLSMRAIVTLVVFILHCFLYASLRIT</sequence>
<dbReference type="Pfam" id="PF11911">
    <property type="entry name" value="DUF3429"/>
    <property type="match status" value="1"/>
</dbReference>
<evidence type="ECO:0000313" key="3">
    <source>
        <dbReference type="Proteomes" id="UP000027997"/>
    </source>
</evidence>
<dbReference type="AlphaFoldDB" id="A0A081KCM7"/>
<feature type="transmembrane region" description="Helical" evidence="1">
    <location>
        <begin position="35"/>
        <end position="55"/>
    </location>
</feature>
<keyword evidence="3" id="KW-1185">Reference proteome</keyword>
<dbReference type="STRING" id="305900.GV64_15210"/>
<feature type="transmembrane region" description="Helical" evidence="1">
    <location>
        <begin position="120"/>
        <end position="141"/>
    </location>
</feature>
<name>A0A081KCM7_9GAMM</name>
<proteinExistence type="predicted"/>
<evidence type="ECO:0000313" key="2">
    <source>
        <dbReference type="EMBL" id="KEI71903.1"/>
    </source>
</evidence>
<feature type="transmembrane region" description="Helical" evidence="1">
    <location>
        <begin position="62"/>
        <end position="84"/>
    </location>
</feature>
<gene>
    <name evidence="2" type="ORF">GV64_15210</name>
</gene>
<feature type="transmembrane region" description="Helical" evidence="1">
    <location>
        <begin position="90"/>
        <end position="108"/>
    </location>
</feature>
<protein>
    <recommendedName>
        <fullName evidence="4">DUF3429 domain-containing protein</fullName>
    </recommendedName>
</protein>
<keyword evidence="1" id="KW-0812">Transmembrane</keyword>
<organism evidence="2 3">
    <name type="scientific">Endozoicomonas elysicola</name>
    <dbReference type="NCBI Taxonomy" id="305900"/>
    <lineage>
        <taxon>Bacteria</taxon>
        <taxon>Pseudomonadati</taxon>
        <taxon>Pseudomonadota</taxon>
        <taxon>Gammaproteobacteria</taxon>
        <taxon>Oceanospirillales</taxon>
        <taxon>Endozoicomonadaceae</taxon>
        <taxon>Endozoicomonas</taxon>
    </lineage>
</organism>
<dbReference type="InterPro" id="IPR021836">
    <property type="entry name" value="DUF3429"/>
</dbReference>
<keyword evidence="1" id="KW-1133">Transmembrane helix</keyword>